<evidence type="ECO:0000313" key="3">
    <source>
        <dbReference type="Proteomes" id="UP001341840"/>
    </source>
</evidence>
<evidence type="ECO:0000313" key="2">
    <source>
        <dbReference type="EMBL" id="MED6212745.1"/>
    </source>
</evidence>
<reference evidence="2 3" key="1">
    <citation type="journal article" date="2023" name="Plants (Basel)">
        <title>Bridging the Gap: Combining Genomics and Transcriptomics Approaches to Understand Stylosanthes scabra, an Orphan Legume from the Brazilian Caatinga.</title>
        <authorList>
            <person name="Ferreira-Neto J.R.C."/>
            <person name="da Silva M.D."/>
            <person name="Binneck E."/>
            <person name="de Melo N.F."/>
            <person name="da Silva R.H."/>
            <person name="de Melo A.L.T.M."/>
            <person name="Pandolfi V."/>
            <person name="Bustamante F.O."/>
            <person name="Brasileiro-Vidal A.C."/>
            <person name="Benko-Iseppon A.M."/>
        </authorList>
    </citation>
    <scope>NUCLEOTIDE SEQUENCE [LARGE SCALE GENOMIC DNA]</scope>
    <source>
        <tissue evidence="2">Leaves</tissue>
    </source>
</reference>
<feature type="compositionally biased region" description="Polar residues" evidence="1">
    <location>
        <begin position="212"/>
        <end position="224"/>
    </location>
</feature>
<organism evidence="2 3">
    <name type="scientific">Stylosanthes scabra</name>
    <dbReference type="NCBI Taxonomy" id="79078"/>
    <lineage>
        <taxon>Eukaryota</taxon>
        <taxon>Viridiplantae</taxon>
        <taxon>Streptophyta</taxon>
        <taxon>Embryophyta</taxon>
        <taxon>Tracheophyta</taxon>
        <taxon>Spermatophyta</taxon>
        <taxon>Magnoliopsida</taxon>
        <taxon>eudicotyledons</taxon>
        <taxon>Gunneridae</taxon>
        <taxon>Pentapetalae</taxon>
        <taxon>rosids</taxon>
        <taxon>fabids</taxon>
        <taxon>Fabales</taxon>
        <taxon>Fabaceae</taxon>
        <taxon>Papilionoideae</taxon>
        <taxon>50 kb inversion clade</taxon>
        <taxon>dalbergioids sensu lato</taxon>
        <taxon>Dalbergieae</taxon>
        <taxon>Pterocarpus clade</taxon>
        <taxon>Stylosanthes</taxon>
    </lineage>
</organism>
<comment type="caution">
    <text evidence="2">The sequence shown here is derived from an EMBL/GenBank/DDBJ whole genome shotgun (WGS) entry which is preliminary data.</text>
</comment>
<accession>A0ABU6YS20</accession>
<feature type="region of interest" description="Disordered" evidence="1">
    <location>
        <begin position="171"/>
        <end position="233"/>
    </location>
</feature>
<dbReference type="Proteomes" id="UP001341840">
    <property type="component" value="Unassembled WGS sequence"/>
</dbReference>
<sequence length="233" mass="26311">MDQLQGWKQKYTAWKVCQLSWDKPSKEQCPTLRTLNKSARWETPHHAITQQKNEKKEKNNENLRLGQWRGCTLLVAQPHDLRLPNSPSLKPPRARALALARSHGEPGHIRLKLHKCVAHLRPSLGARARPCVRTMAVACPRPSTWRSWTNYWKMDKKGKAKRPVCKMYASQAAARSEATSKPPTAPKAPEEPKKKPIFIDLTADSELEDTTRASSETHFSSVASCSEGHSAPR</sequence>
<keyword evidence="3" id="KW-1185">Reference proteome</keyword>
<name>A0ABU6YS20_9FABA</name>
<protein>
    <submittedName>
        <fullName evidence="2">Uncharacterized protein</fullName>
    </submittedName>
</protein>
<proteinExistence type="predicted"/>
<dbReference type="EMBL" id="JASCZI010243141">
    <property type="protein sequence ID" value="MED6212745.1"/>
    <property type="molecule type" value="Genomic_DNA"/>
</dbReference>
<gene>
    <name evidence="2" type="ORF">PIB30_086518</name>
</gene>
<evidence type="ECO:0000256" key="1">
    <source>
        <dbReference type="SAM" id="MobiDB-lite"/>
    </source>
</evidence>